<reference evidence="2 3" key="1">
    <citation type="journal article" date="2015" name="Nature">
        <title>rRNA introns, odd ribosomes, and small enigmatic genomes across a large radiation of phyla.</title>
        <authorList>
            <person name="Brown C.T."/>
            <person name="Hug L.A."/>
            <person name="Thomas B.C."/>
            <person name="Sharon I."/>
            <person name="Castelle C.J."/>
            <person name="Singh A."/>
            <person name="Wilkins M.J."/>
            <person name="Williams K.H."/>
            <person name="Banfield J.F."/>
        </authorList>
    </citation>
    <scope>NUCLEOTIDE SEQUENCE [LARGE SCALE GENOMIC DNA]</scope>
</reference>
<keyword evidence="1" id="KW-1133">Transmembrane helix</keyword>
<keyword evidence="1" id="KW-0812">Transmembrane</keyword>
<accession>A0A0G0K4W4</accession>
<evidence type="ECO:0000256" key="1">
    <source>
        <dbReference type="SAM" id="Phobius"/>
    </source>
</evidence>
<name>A0A0G0K4W4_9BACT</name>
<dbReference type="Pfam" id="PF04956">
    <property type="entry name" value="TrbC"/>
    <property type="match status" value="1"/>
</dbReference>
<organism evidence="2 3">
    <name type="scientific">Candidatus Nomurabacteria bacterium GW2011_GWB1_37_5</name>
    <dbReference type="NCBI Taxonomy" id="1618742"/>
    <lineage>
        <taxon>Bacteria</taxon>
        <taxon>Candidatus Nomuraibacteriota</taxon>
    </lineage>
</organism>
<comment type="caution">
    <text evidence="2">The sequence shown here is derived from an EMBL/GenBank/DDBJ whole genome shotgun (WGS) entry which is preliminary data.</text>
</comment>
<sequence length="126" mass="13850">MKLYSKIISIFILSLFIFFPLVSFAQLVPNCPTDGCGWNELITLTDNIINFLLFKLTLPIAAVAFAYAGYLYMTSGGSEKVRGKAKDVFLNVFYGLMIAVAAFVIVKAILLGLGVDQVDPNFILVE</sequence>
<evidence type="ECO:0000313" key="3">
    <source>
        <dbReference type="Proteomes" id="UP000033876"/>
    </source>
</evidence>
<feature type="transmembrane region" description="Helical" evidence="1">
    <location>
        <begin position="7"/>
        <end position="28"/>
    </location>
</feature>
<keyword evidence="1" id="KW-0472">Membrane</keyword>
<proteinExistence type="predicted"/>
<evidence type="ECO:0008006" key="4">
    <source>
        <dbReference type="Google" id="ProtNLM"/>
    </source>
</evidence>
<gene>
    <name evidence="2" type="ORF">US50_C0008G0007</name>
</gene>
<feature type="transmembrane region" description="Helical" evidence="1">
    <location>
        <begin position="48"/>
        <end position="72"/>
    </location>
</feature>
<dbReference type="EMBL" id="LBTF01000008">
    <property type="protein sequence ID" value="KKQ35666.1"/>
    <property type="molecule type" value="Genomic_DNA"/>
</dbReference>
<dbReference type="InterPro" id="IPR007039">
    <property type="entry name" value="TrbC/VirB2"/>
</dbReference>
<dbReference type="Proteomes" id="UP000033876">
    <property type="component" value="Unassembled WGS sequence"/>
</dbReference>
<evidence type="ECO:0000313" key="2">
    <source>
        <dbReference type="EMBL" id="KKQ35666.1"/>
    </source>
</evidence>
<protein>
    <recommendedName>
        <fullName evidence="4">TrbC/VIRB2 family protein</fullName>
    </recommendedName>
</protein>
<dbReference type="AlphaFoldDB" id="A0A0G0K4W4"/>
<feature type="transmembrane region" description="Helical" evidence="1">
    <location>
        <begin position="92"/>
        <end position="115"/>
    </location>
</feature>